<gene>
    <name evidence="1" type="ORF">MJO28_013909</name>
</gene>
<protein>
    <submittedName>
        <fullName evidence="1">Uncharacterized protein</fullName>
    </submittedName>
</protein>
<dbReference type="EMBL" id="CM045878">
    <property type="protein sequence ID" value="KAI7940257.1"/>
    <property type="molecule type" value="Genomic_DNA"/>
</dbReference>
<reference evidence="2" key="1">
    <citation type="journal article" date="2018" name="BMC Genomics">
        <title>Genomic insights into host adaptation between the wheat stripe rust pathogen (Puccinia striiformis f. sp. tritici) and the barley stripe rust pathogen (Puccinia striiformis f. sp. hordei).</title>
        <authorList>
            <person name="Xia C."/>
            <person name="Wang M."/>
            <person name="Yin C."/>
            <person name="Cornejo O.E."/>
            <person name="Hulbert S.H."/>
            <person name="Chen X."/>
        </authorList>
    </citation>
    <scope>NUCLEOTIDE SEQUENCE [LARGE SCALE GENOMIC DNA]</scope>
    <source>
        <strain evidence="2">93-210</strain>
    </source>
</reference>
<sequence>MTGADILYSLLPRSGVLDSQVRQELSSIVVEYVEAERGGLSKRVEELPIQGSAARTAQDQSKLFPSDQYDSRITPIQHHIGIPIVDDGRGKKVKMLRSGINILMALLVVANTVRGEFEIINQSAVPFQVQSFAPVDNHGQPIIPPDSSNQVPFTNCPAADYPVNGEVKSMTITPCQRDTPDDPCTFVRGSNYTIQLVFQSTLSSDNPRSSVVATDIDGTYAYSGQSFNACKYATCPVYADRESAYTYRFHTLASHVLRRHAHPLSQVNPPYDPPEILTALLVMTFVGDDPASTFNAPPELLTSLLTTQSLETPSLYFHLSRIVY</sequence>
<proteinExistence type="predicted"/>
<evidence type="ECO:0000313" key="1">
    <source>
        <dbReference type="EMBL" id="KAI7940257.1"/>
    </source>
</evidence>
<reference evidence="2" key="2">
    <citation type="journal article" date="2018" name="Mol. Plant Microbe Interact.">
        <title>Genome sequence resources for the wheat stripe rust pathogen (Puccinia striiformis f. sp. tritici) and the barley stripe rust pathogen (Puccinia striiformis f. sp. hordei).</title>
        <authorList>
            <person name="Xia C."/>
            <person name="Wang M."/>
            <person name="Yin C."/>
            <person name="Cornejo O.E."/>
            <person name="Hulbert S.H."/>
            <person name="Chen X."/>
        </authorList>
    </citation>
    <scope>NUCLEOTIDE SEQUENCE [LARGE SCALE GENOMIC DNA]</scope>
    <source>
        <strain evidence="2">93-210</strain>
    </source>
</reference>
<organism evidence="1 2">
    <name type="scientific">Puccinia striiformis f. sp. tritici</name>
    <dbReference type="NCBI Taxonomy" id="168172"/>
    <lineage>
        <taxon>Eukaryota</taxon>
        <taxon>Fungi</taxon>
        <taxon>Dikarya</taxon>
        <taxon>Basidiomycota</taxon>
        <taxon>Pucciniomycotina</taxon>
        <taxon>Pucciniomycetes</taxon>
        <taxon>Pucciniales</taxon>
        <taxon>Pucciniaceae</taxon>
        <taxon>Puccinia</taxon>
    </lineage>
</organism>
<reference evidence="1 2" key="3">
    <citation type="journal article" date="2022" name="Microbiol. Spectr.">
        <title>Folding features and dynamics of 3D genome architecture in plant fungal pathogens.</title>
        <authorList>
            <person name="Xia C."/>
        </authorList>
    </citation>
    <scope>NUCLEOTIDE SEQUENCE [LARGE SCALE GENOMIC DNA]</scope>
    <source>
        <strain evidence="1 2">93-210</strain>
    </source>
</reference>
<name>A0ACC0DYN1_9BASI</name>
<evidence type="ECO:0000313" key="2">
    <source>
        <dbReference type="Proteomes" id="UP001060170"/>
    </source>
</evidence>
<keyword evidence="2" id="KW-1185">Reference proteome</keyword>
<dbReference type="Proteomes" id="UP001060170">
    <property type="component" value="Chromosome 14"/>
</dbReference>
<accession>A0ACC0DYN1</accession>
<comment type="caution">
    <text evidence="1">The sequence shown here is derived from an EMBL/GenBank/DDBJ whole genome shotgun (WGS) entry which is preliminary data.</text>
</comment>